<evidence type="ECO:0000313" key="2">
    <source>
        <dbReference type="Proteomes" id="UP000054007"/>
    </source>
</evidence>
<dbReference type="AlphaFoldDB" id="A0A0D7BD84"/>
<evidence type="ECO:0008006" key="3">
    <source>
        <dbReference type="Google" id="ProtNLM"/>
    </source>
</evidence>
<dbReference type="EMBL" id="KN880508">
    <property type="protein sequence ID" value="KIY68175.1"/>
    <property type="molecule type" value="Genomic_DNA"/>
</dbReference>
<reference evidence="1 2" key="1">
    <citation type="journal article" date="2015" name="Fungal Genet. Biol.">
        <title>Evolution of novel wood decay mechanisms in Agaricales revealed by the genome sequences of Fistulina hepatica and Cylindrobasidium torrendii.</title>
        <authorList>
            <person name="Floudas D."/>
            <person name="Held B.W."/>
            <person name="Riley R."/>
            <person name="Nagy L.G."/>
            <person name="Koehler G."/>
            <person name="Ransdell A.S."/>
            <person name="Younus H."/>
            <person name="Chow J."/>
            <person name="Chiniquy J."/>
            <person name="Lipzen A."/>
            <person name="Tritt A."/>
            <person name="Sun H."/>
            <person name="Haridas S."/>
            <person name="LaButti K."/>
            <person name="Ohm R.A."/>
            <person name="Kues U."/>
            <person name="Blanchette R.A."/>
            <person name="Grigoriev I.V."/>
            <person name="Minto R.E."/>
            <person name="Hibbett D.S."/>
        </authorList>
    </citation>
    <scope>NUCLEOTIDE SEQUENCE [LARGE SCALE GENOMIC DNA]</scope>
    <source>
        <strain evidence="1 2">FP15055 ss-10</strain>
    </source>
</reference>
<organism evidence="1 2">
    <name type="scientific">Cylindrobasidium torrendii FP15055 ss-10</name>
    <dbReference type="NCBI Taxonomy" id="1314674"/>
    <lineage>
        <taxon>Eukaryota</taxon>
        <taxon>Fungi</taxon>
        <taxon>Dikarya</taxon>
        <taxon>Basidiomycota</taxon>
        <taxon>Agaricomycotina</taxon>
        <taxon>Agaricomycetes</taxon>
        <taxon>Agaricomycetidae</taxon>
        <taxon>Agaricales</taxon>
        <taxon>Marasmiineae</taxon>
        <taxon>Physalacriaceae</taxon>
        <taxon>Cylindrobasidium</taxon>
    </lineage>
</organism>
<evidence type="ECO:0000313" key="1">
    <source>
        <dbReference type="EMBL" id="KIY68175.1"/>
    </source>
</evidence>
<sequence>MTMGIQSFPVELLTEIFQQAQTHDTTFATQDQVEGNAQVALDVSRVCHSWRFAALGFPALWVYIPWCGYPAGRLELLSEQIQRSKGWPLVCFLALPRATHIWFRLRNIVANHLPTARQLTILECDEAYFSMILRGNSPNLRSLSIQTSSRFNIAPQQAQLGFEVYSFDVLKHVCIDGIGIMSISPIVKKAEVVSAATMPLPVHTILLPSSSSLSSLTIGPDVHVKNILPGSLPVLLPALRELDTVTHPRVSHWITAPHLQSLQLRVDMPQNLKYFVSNLLPTWAANPLTEVEHLGIKLAPLGRQVHGCPSFGRLFSAFPSVRYMRWEVHSPTEAVLHWARRLDAWDAVGSDARRWPNLQSITMNNEEMYSQLLEVLSVWRKCRLAVINFPESIEA</sequence>
<protein>
    <recommendedName>
        <fullName evidence="3">F-box domain-containing protein</fullName>
    </recommendedName>
</protein>
<name>A0A0D7BD84_9AGAR</name>
<dbReference type="Proteomes" id="UP000054007">
    <property type="component" value="Unassembled WGS sequence"/>
</dbReference>
<gene>
    <name evidence="1" type="ORF">CYLTODRAFT_421845</name>
</gene>
<dbReference type="OrthoDB" id="2997050at2759"/>
<accession>A0A0D7BD84</accession>
<keyword evidence="2" id="KW-1185">Reference proteome</keyword>
<proteinExistence type="predicted"/>